<sequence>MSRKHLTLLQSLSTLELIPVQPPSQSSANISFHEDEFEMPDFDHNKQQQHTLYLTDTVVDHSHSEEEYDDISNLDDQFMAMDINTPQDDWPQDHYQAIQPYEAMATTSFSVDSSGTTVAYADPAASPNSDYSCFNGYDYYNDYDYYNEHFDSIHILDTPMTPANYSNTASSNSSSNTYPYPLQYSLLS</sequence>
<name>A0A9P6QQ17_9FUNG</name>
<dbReference type="EMBL" id="JAAAIN010002595">
    <property type="protein sequence ID" value="KAG0291792.1"/>
    <property type="molecule type" value="Genomic_DNA"/>
</dbReference>
<evidence type="ECO:0000313" key="1">
    <source>
        <dbReference type="EMBL" id="KAG0291792.1"/>
    </source>
</evidence>
<keyword evidence="2" id="KW-1185">Reference proteome</keyword>
<dbReference type="AlphaFoldDB" id="A0A9P6QQ17"/>
<dbReference type="OrthoDB" id="2429739at2759"/>
<accession>A0A9P6QQ17</accession>
<proteinExistence type="predicted"/>
<comment type="caution">
    <text evidence="1">The sequence shown here is derived from an EMBL/GenBank/DDBJ whole genome shotgun (WGS) entry which is preliminary data.</text>
</comment>
<dbReference type="Proteomes" id="UP000823405">
    <property type="component" value="Unassembled WGS sequence"/>
</dbReference>
<gene>
    <name evidence="1" type="ORF">BGZ97_005793</name>
</gene>
<protein>
    <submittedName>
        <fullName evidence="1">Uncharacterized protein</fullName>
    </submittedName>
</protein>
<organism evidence="1 2">
    <name type="scientific">Linnemannia gamsii</name>
    <dbReference type="NCBI Taxonomy" id="64522"/>
    <lineage>
        <taxon>Eukaryota</taxon>
        <taxon>Fungi</taxon>
        <taxon>Fungi incertae sedis</taxon>
        <taxon>Mucoromycota</taxon>
        <taxon>Mortierellomycotina</taxon>
        <taxon>Mortierellomycetes</taxon>
        <taxon>Mortierellales</taxon>
        <taxon>Mortierellaceae</taxon>
        <taxon>Linnemannia</taxon>
    </lineage>
</organism>
<evidence type="ECO:0000313" key="2">
    <source>
        <dbReference type="Proteomes" id="UP000823405"/>
    </source>
</evidence>
<reference evidence="1" key="1">
    <citation type="journal article" date="2020" name="Fungal Divers.">
        <title>Resolving the Mortierellaceae phylogeny through synthesis of multi-gene phylogenetics and phylogenomics.</title>
        <authorList>
            <person name="Vandepol N."/>
            <person name="Liber J."/>
            <person name="Desiro A."/>
            <person name="Na H."/>
            <person name="Kennedy M."/>
            <person name="Barry K."/>
            <person name="Grigoriev I.V."/>
            <person name="Miller A.N."/>
            <person name="O'Donnell K."/>
            <person name="Stajich J.E."/>
            <person name="Bonito G."/>
        </authorList>
    </citation>
    <scope>NUCLEOTIDE SEQUENCE</scope>
    <source>
        <strain evidence="1">NVP60</strain>
    </source>
</reference>